<dbReference type="GO" id="GO:0006950">
    <property type="term" value="P:response to stress"/>
    <property type="evidence" value="ECO:0007669"/>
    <property type="project" value="TreeGrafter"/>
</dbReference>
<keyword evidence="3" id="KW-1185">Reference proteome</keyword>
<dbReference type="PRINTS" id="PR00598">
    <property type="entry name" value="HTHMARR"/>
</dbReference>
<sequence length="187" mass="21487">MDFEREIQLLHLMEQVFSSLISVSNKLQVTGDKYSIPLTLRQYMVLLGILHLPSDQATLNNIAQKIGTTKQNTAQIIGSLQKKNFLSIAPSSKDKRAINVVITELGMDTMTQTGQSVSIDFMADTFKEFTAEELEIFWKLLKKLYRFDGEELDGMEEDVKVPNTYSEQEIYTFMKRFSLRRKGEKTD</sequence>
<dbReference type="GO" id="GO:0003700">
    <property type="term" value="F:DNA-binding transcription factor activity"/>
    <property type="evidence" value="ECO:0007669"/>
    <property type="project" value="InterPro"/>
</dbReference>
<proteinExistence type="predicted"/>
<dbReference type="EMBL" id="MCIA01000010">
    <property type="protein sequence ID" value="RKD32654.1"/>
    <property type="molecule type" value="Genomic_DNA"/>
</dbReference>
<dbReference type="InterPro" id="IPR036388">
    <property type="entry name" value="WH-like_DNA-bd_sf"/>
</dbReference>
<dbReference type="InterPro" id="IPR000835">
    <property type="entry name" value="HTH_MarR-typ"/>
</dbReference>
<dbReference type="Gene3D" id="1.10.10.10">
    <property type="entry name" value="Winged helix-like DNA-binding domain superfamily/Winged helix DNA-binding domain"/>
    <property type="match status" value="1"/>
</dbReference>
<dbReference type="Proteomes" id="UP000284277">
    <property type="component" value="Unassembled WGS sequence"/>
</dbReference>
<dbReference type="SUPFAM" id="SSF46785">
    <property type="entry name" value="Winged helix' DNA-binding domain"/>
    <property type="match status" value="1"/>
</dbReference>
<evidence type="ECO:0000259" key="1">
    <source>
        <dbReference type="PROSITE" id="PS50995"/>
    </source>
</evidence>
<dbReference type="PANTHER" id="PTHR33164">
    <property type="entry name" value="TRANSCRIPTIONAL REGULATOR, MARR FAMILY"/>
    <property type="match status" value="1"/>
</dbReference>
<evidence type="ECO:0000313" key="3">
    <source>
        <dbReference type="Proteomes" id="UP000284277"/>
    </source>
</evidence>
<dbReference type="SMART" id="SM00347">
    <property type="entry name" value="HTH_MARR"/>
    <property type="match status" value="1"/>
</dbReference>
<dbReference type="PANTHER" id="PTHR33164:SF43">
    <property type="entry name" value="HTH-TYPE TRANSCRIPTIONAL REPRESSOR YETL"/>
    <property type="match status" value="1"/>
</dbReference>
<reference evidence="2 3" key="1">
    <citation type="submission" date="2016-08" db="EMBL/GenBank/DDBJ databases">
        <title>A new outlook on sporulation: Clostridium algidixylanolyticum.</title>
        <authorList>
            <person name="Poppleton D.I."/>
            <person name="Gribaldo S."/>
        </authorList>
    </citation>
    <scope>NUCLEOTIDE SEQUENCE [LARGE SCALE GENOMIC DNA]</scope>
    <source>
        <strain evidence="2 3">SPL73</strain>
    </source>
</reference>
<dbReference type="RefSeq" id="WP_120196362.1">
    <property type="nucleotide sequence ID" value="NZ_MCIA01000010.1"/>
</dbReference>
<dbReference type="InterPro" id="IPR036390">
    <property type="entry name" value="WH_DNA-bd_sf"/>
</dbReference>
<dbReference type="AlphaFoldDB" id="A0A419T537"/>
<dbReference type="InterPro" id="IPR039422">
    <property type="entry name" value="MarR/SlyA-like"/>
</dbReference>
<protein>
    <submittedName>
        <fullName evidence="2">MarR family transcriptional regulator</fullName>
    </submittedName>
</protein>
<dbReference type="PROSITE" id="PS50995">
    <property type="entry name" value="HTH_MARR_2"/>
    <property type="match status" value="1"/>
</dbReference>
<feature type="domain" description="HTH marR-type" evidence="1">
    <location>
        <begin position="6"/>
        <end position="146"/>
    </location>
</feature>
<organism evidence="2 3">
    <name type="scientific">Lacrimispora algidixylanolytica</name>
    <dbReference type="NCBI Taxonomy" id="94868"/>
    <lineage>
        <taxon>Bacteria</taxon>
        <taxon>Bacillati</taxon>
        <taxon>Bacillota</taxon>
        <taxon>Clostridia</taxon>
        <taxon>Lachnospirales</taxon>
        <taxon>Lachnospiraceae</taxon>
        <taxon>Lacrimispora</taxon>
    </lineage>
</organism>
<comment type="caution">
    <text evidence="2">The sequence shown here is derived from an EMBL/GenBank/DDBJ whole genome shotgun (WGS) entry which is preliminary data.</text>
</comment>
<dbReference type="Pfam" id="PF12802">
    <property type="entry name" value="MarR_2"/>
    <property type="match status" value="1"/>
</dbReference>
<name>A0A419T537_9FIRM</name>
<evidence type="ECO:0000313" key="2">
    <source>
        <dbReference type="EMBL" id="RKD32654.1"/>
    </source>
</evidence>
<dbReference type="OrthoDB" id="1644269at2"/>
<gene>
    <name evidence="2" type="ORF">BET01_17255</name>
</gene>
<accession>A0A419T537</accession>